<dbReference type="AlphaFoldDB" id="A0A8X6TV37"/>
<dbReference type="EMBL" id="BMAW01065328">
    <property type="protein sequence ID" value="GFT49958.1"/>
    <property type="molecule type" value="Genomic_DNA"/>
</dbReference>
<protein>
    <submittedName>
        <fullName evidence="2">PiggyBac transposable element-derived protein 3-like</fullName>
    </submittedName>
</protein>
<evidence type="ECO:0000313" key="2">
    <source>
        <dbReference type="EMBL" id="GFT49958.1"/>
    </source>
</evidence>
<dbReference type="InterPro" id="IPR029526">
    <property type="entry name" value="PGBD"/>
</dbReference>
<gene>
    <name evidence="2" type="primary">LOC103518107</name>
    <name evidence="2" type="ORF">NPIL_659721</name>
</gene>
<dbReference type="OrthoDB" id="6429039at2759"/>
<accession>A0A8X6TV37</accession>
<proteinExistence type="predicted"/>
<reference evidence="2" key="1">
    <citation type="submission" date="2020-08" db="EMBL/GenBank/DDBJ databases">
        <title>Multicomponent nature underlies the extraordinary mechanical properties of spider dragline silk.</title>
        <authorList>
            <person name="Kono N."/>
            <person name="Nakamura H."/>
            <person name="Mori M."/>
            <person name="Yoshida Y."/>
            <person name="Ohtoshi R."/>
            <person name="Malay A.D."/>
            <person name="Moran D.A.P."/>
            <person name="Tomita M."/>
            <person name="Numata K."/>
            <person name="Arakawa K."/>
        </authorList>
    </citation>
    <scope>NUCLEOTIDE SEQUENCE</scope>
</reference>
<dbReference type="Proteomes" id="UP000887013">
    <property type="component" value="Unassembled WGS sequence"/>
</dbReference>
<feature type="domain" description="PiggyBac transposable element-derived protein" evidence="1">
    <location>
        <begin position="2"/>
        <end position="96"/>
    </location>
</feature>
<dbReference type="PANTHER" id="PTHR47272:SF1">
    <property type="entry name" value="PIGGYBAC TRANSPOSABLE ELEMENT-DERIVED PROTEIN 3-LIKE"/>
    <property type="match status" value="1"/>
</dbReference>
<keyword evidence="3" id="KW-1185">Reference proteome</keyword>
<dbReference type="Pfam" id="PF13843">
    <property type="entry name" value="DDE_Tnp_1_7"/>
    <property type="match status" value="1"/>
</dbReference>
<dbReference type="PANTHER" id="PTHR47272">
    <property type="entry name" value="DDE_TNP_1_7 DOMAIN-CONTAINING PROTEIN"/>
    <property type="match status" value="1"/>
</dbReference>
<name>A0A8X6TV37_NEPPI</name>
<organism evidence="2 3">
    <name type="scientific">Nephila pilipes</name>
    <name type="common">Giant wood spider</name>
    <name type="synonym">Nephila maculata</name>
    <dbReference type="NCBI Taxonomy" id="299642"/>
    <lineage>
        <taxon>Eukaryota</taxon>
        <taxon>Metazoa</taxon>
        <taxon>Ecdysozoa</taxon>
        <taxon>Arthropoda</taxon>
        <taxon>Chelicerata</taxon>
        <taxon>Arachnida</taxon>
        <taxon>Araneae</taxon>
        <taxon>Araneomorphae</taxon>
        <taxon>Entelegynae</taxon>
        <taxon>Araneoidea</taxon>
        <taxon>Nephilidae</taxon>
        <taxon>Nephila</taxon>
    </lineage>
</organism>
<evidence type="ECO:0000259" key="1">
    <source>
        <dbReference type="Pfam" id="PF13843"/>
    </source>
</evidence>
<sequence>MGATGAIRVNRTENCPLEDIKSIKKKSRASFDFWNSKYLKMVWWNDNSVITSASSHHGFEPVAQTKRWSYIGRKFIEIDQPHILSQNNKFMGGIDLLN</sequence>
<evidence type="ECO:0000313" key="3">
    <source>
        <dbReference type="Proteomes" id="UP000887013"/>
    </source>
</evidence>
<comment type="caution">
    <text evidence="2">The sequence shown here is derived from an EMBL/GenBank/DDBJ whole genome shotgun (WGS) entry which is preliminary data.</text>
</comment>